<evidence type="ECO:0000256" key="2">
    <source>
        <dbReference type="ARBA" id="ARBA00022723"/>
    </source>
</evidence>
<evidence type="ECO:0000256" key="1">
    <source>
        <dbReference type="ARBA" id="ARBA00001947"/>
    </source>
</evidence>
<protein>
    <submittedName>
        <fullName evidence="6">Succinylglutamate desuccinylase/aspartoacylase family protein</fullName>
    </submittedName>
</protein>
<keyword evidence="2" id="KW-0479">Metal-binding</keyword>
<sequence length="320" mass="34849">MRDVATLLESVGAPPRRPALAAPEIGPWREGNVIPGVWSFEGVEPGLHVCVVALTHGNEIAGAVLLDRWLRSGLRPLAGRLTLVFANLDAFSRFNPEDPTASRFLEEDLNRVWNREVLEGPRRTSELRRARALRPVLDAADVVLDLHSMLWPGDPLFLVGASPEAADLAMQLGAPPLTVADDGHEEGLRLIDYLPPGATSRRGILLEAGWHWEEETAQRMDRVARRLLALTGLLPGAPEEARPETPRLARVVRTITARSPGFRFTRPWCSGEAVPGGTLLARDGALEIRAPEEGCLLVIPNLLPRPGQTALRIAKLEGGS</sequence>
<dbReference type="PANTHER" id="PTHR15162:SF7">
    <property type="entry name" value="SUCCINYLGLUTAMATE DESUCCINYLASE"/>
    <property type="match status" value="1"/>
</dbReference>
<keyword evidence="3" id="KW-0378">Hydrolase</keyword>
<evidence type="ECO:0000313" key="6">
    <source>
        <dbReference type="EMBL" id="MCW8086212.1"/>
    </source>
</evidence>
<accession>A0ABT3NVM6</accession>
<keyword evidence="7" id="KW-1185">Reference proteome</keyword>
<evidence type="ECO:0000256" key="3">
    <source>
        <dbReference type="ARBA" id="ARBA00022801"/>
    </source>
</evidence>
<evidence type="ECO:0000256" key="4">
    <source>
        <dbReference type="ARBA" id="ARBA00022833"/>
    </source>
</evidence>
<reference evidence="6 7" key="1">
    <citation type="submission" date="2022-10" db="EMBL/GenBank/DDBJ databases">
        <title>Roseococcus glaciei nov., sp. nov., isolated from glacier.</title>
        <authorList>
            <person name="Liu Q."/>
            <person name="Xin Y.-H."/>
        </authorList>
    </citation>
    <scope>NUCLEOTIDE SEQUENCE [LARGE SCALE GENOMIC DNA]</scope>
    <source>
        <strain evidence="6 7">MDT2-1-1</strain>
    </source>
</reference>
<gene>
    <name evidence="6" type="ORF">OF850_11285</name>
</gene>
<dbReference type="InterPro" id="IPR050178">
    <property type="entry name" value="AspA/AstE_fam"/>
</dbReference>
<evidence type="ECO:0000259" key="5">
    <source>
        <dbReference type="Pfam" id="PF24827"/>
    </source>
</evidence>
<organism evidence="6 7">
    <name type="scientific">Sabulicella glaciei</name>
    <dbReference type="NCBI Taxonomy" id="2984948"/>
    <lineage>
        <taxon>Bacteria</taxon>
        <taxon>Pseudomonadati</taxon>
        <taxon>Pseudomonadota</taxon>
        <taxon>Alphaproteobacteria</taxon>
        <taxon>Acetobacterales</taxon>
        <taxon>Acetobacteraceae</taxon>
        <taxon>Sabulicella</taxon>
    </lineage>
</organism>
<name>A0ABT3NVM6_9PROT</name>
<keyword evidence="4" id="KW-0862">Zinc</keyword>
<dbReference type="Pfam" id="PF24827">
    <property type="entry name" value="AstE_AspA_cat"/>
    <property type="match status" value="1"/>
</dbReference>
<dbReference type="Gene3D" id="3.40.630.10">
    <property type="entry name" value="Zn peptidases"/>
    <property type="match status" value="1"/>
</dbReference>
<dbReference type="SUPFAM" id="SSF53187">
    <property type="entry name" value="Zn-dependent exopeptidases"/>
    <property type="match status" value="1"/>
</dbReference>
<proteinExistence type="predicted"/>
<comment type="cofactor">
    <cofactor evidence="1">
        <name>Zn(2+)</name>
        <dbReference type="ChEBI" id="CHEBI:29105"/>
    </cofactor>
</comment>
<dbReference type="EMBL" id="JAPFQI010000007">
    <property type="protein sequence ID" value="MCW8086212.1"/>
    <property type="molecule type" value="Genomic_DNA"/>
</dbReference>
<comment type="caution">
    <text evidence="6">The sequence shown here is derived from an EMBL/GenBank/DDBJ whole genome shotgun (WGS) entry which is preliminary data.</text>
</comment>
<dbReference type="InterPro" id="IPR055438">
    <property type="entry name" value="AstE_AspA_cat"/>
</dbReference>
<dbReference type="RefSeq" id="WP_301590252.1">
    <property type="nucleotide sequence ID" value="NZ_JAPFQI010000007.1"/>
</dbReference>
<evidence type="ECO:0000313" key="7">
    <source>
        <dbReference type="Proteomes" id="UP001526430"/>
    </source>
</evidence>
<dbReference type="Proteomes" id="UP001526430">
    <property type="component" value="Unassembled WGS sequence"/>
</dbReference>
<dbReference type="PANTHER" id="PTHR15162">
    <property type="entry name" value="ASPARTOACYLASE"/>
    <property type="match status" value="1"/>
</dbReference>
<feature type="domain" description="Succinylglutamate desuccinylase/Aspartoacylase catalytic" evidence="5">
    <location>
        <begin position="46"/>
        <end position="148"/>
    </location>
</feature>